<evidence type="ECO:0000313" key="5">
    <source>
        <dbReference type="EMBL" id="MBL7630771.1"/>
    </source>
</evidence>
<dbReference type="RefSeq" id="WP_203002852.1">
    <property type="nucleotide sequence ID" value="NZ_JADWYU010000145.1"/>
</dbReference>
<evidence type="ECO:0000256" key="3">
    <source>
        <dbReference type="ARBA" id="ARBA00023163"/>
    </source>
</evidence>
<evidence type="ECO:0000256" key="1">
    <source>
        <dbReference type="ARBA" id="ARBA00023015"/>
    </source>
</evidence>
<dbReference type="PANTHER" id="PTHR46796">
    <property type="entry name" value="HTH-TYPE TRANSCRIPTIONAL ACTIVATOR RHAS-RELATED"/>
    <property type="match status" value="1"/>
</dbReference>
<protein>
    <submittedName>
        <fullName evidence="5">AraC family transcriptional regulator</fullName>
    </submittedName>
</protein>
<keyword evidence="2" id="KW-0238">DNA-binding</keyword>
<dbReference type="AlphaFoldDB" id="A0A937REM4"/>
<dbReference type="Pfam" id="PF12833">
    <property type="entry name" value="HTH_18"/>
    <property type="match status" value="1"/>
</dbReference>
<dbReference type="InterPro" id="IPR009057">
    <property type="entry name" value="Homeodomain-like_sf"/>
</dbReference>
<reference evidence="5" key="1">
    <citation type="submission" date="2020-12" db="EMBL/GenBank/DDBJ databases">
        <title>Genomic characterization of non-nitrogen-fixing Frankia strains.</title>
        <authorList>
            <person name="Carlos-Shanley C."/>
            <person name="Guerra T."/>
            <person name="Hahn D."/>
        </authorList>
    </citation>
    <scope>NUCLEOTIDE SEQUENCE</scope>
    <source>
        <strain evidence="5">CN6</strain>
    </source>
</reference>
<dbReference type="Pfam" id="PF20240">
    <property type="entry name" value="DUF6597"/>
    <property type="match status" value="1"/>
</dbReference>
<dbReference type="InterPro" id="IPR050204">
    <property type="entry name" value="AraC_XylS_family_regulators"/>
</dbReference>
<dbReference type="SUPFAM" id="SSF46689">
    <property type="entry name" value="Homeodomain-like"/>
    <property type="match status" value="1"/>
</dbReference>
<dbReference type="PANTHER" id="PTHR46796:SF15">
    <property type="entry name" value="BLL1074 PROTEIN"/>
    <property type="match status" value="1"/>
</dbReference>
<feature type="domain" description="HTH araC/xylS-type" evidence="4">
    <location>
        <begin position="166"/>
        <end position="267"/>
    </location>
</feature>
<comment type="caution">
    <text evidence="5">The sequence shown here is derived from an EMBL/GenBank/DDBJ whole genome shotgun (WGS) entry which is preliminary data.</text>
</comment>
<proteinExistence type="predicted"/>
<sequence length="284" mass="31293">MARDIRELAGAWTRFQRHASHPPSGGLTRHVDHLWAASWHYPRPYHQLIVPLPQVHLVIQDGRATVNGVRTGHHVKVLAGVGGVLGVAFRPGGFRGFLRAPVSTITDRSVDAEAVFGADVRELLADWPAMVSPHPGEAPAPYGAETAARVDRFLLRRRPAPDQRAEQAAEMVAAIATRPEITRVDTLVRETGGTVRQAQRLFAEHVGVGPKWVIRRYRLREVTERMAAGGPIDWAALAADLGYTDQSHLVRDFRDVFGEPPTHYAARFPGFPPPTAADPVGRRR</sequence>
<dbReference type="InterPro" id="IPR046532">
    <property type="entry name" value="DUF6597"/>
</dbReference>
<accession>A0A937REM4</accession>
<organism evidence="5 6">
    <name type="scientific">Frankia nepalensis</name>
    <dbReference type="NCBI Taxonomy" id="1836974"/>
    <lineage>
        <taxon>Bacteria</taxon>
        <taxon>Bacillati</taxon>
        <taxon>Actinomycetota</taxon>
        <taxon>Actinomycetes</taxon>
        <taxon>Frankiales</taxon>
        <taxon>Frankiaceae</taxon>
        <taxon>Frankia</taxon>
    </lineage>
</organism>
<dbReference type="Gene3D" id="1.10.10.60">
    <property type="entry name" value="Homeodomain-like"/>
    <property type="match status" value="1"/>
</dbReference>
<dbReference type="InterPro" id="IPR018060">
    <property type="entry name" value="HTH_AraC"/>
</dbReference>
<dbReference type="Proteomes" id="UP000604475">
    <property type="component" value="Unassembled WGS sequence"/>
</dbReference>
<evidence type="ECO:0000259" key="4">
    <source>
        <dbReference type="PROSITE" id="PS01124"/>
    </source>
</evidence>
<keyword evidence="6" id="KW-1185">Reference proteome</keyword>
<evidence type="ECO:0000313" key="6">
    <source>
        <dbReference type="Proteomes" id="UP000604475"/>
    </source>
</evidence>
<dbReference type="EMBL" id="JAEACQ010000254">
    <property type="protein sequence ID" value="MBL7630771.1"/>
    <property type="molecule type" value="Genomic_DNA"/>
</dbReference>
<dbReference type="PROSITE" id="PS01124">
    <property type="entry name" value="HTH_ARAC_FAMILY_2"/>
    <property type="match status" value="1"/>
</dbReference>
<keyword evidence="1" id="KW-0805">Transcription regulation</keyword>
<dbReference type="GO" id="GO:0003700">
    <property type="term" value="F:DNA-binding transcription factor activity"/>
    <property type="evidence" value="ECO:0007669"/>
    <property type="project" value="InterPro"/>
</dbReference>
<name>A0A937REM4_9ACTN</name>
<gene>
    <name evidence="5" type="ORF">I7412_27150</name>
</gene>
<dbReference type="SMART" id="SM00342">
    <property type="entry name" value="HTH_ARAC"/>
    <property type="match status" value="1"/>
</dbReference>
<dbReference type="GO" id="GO:0043565">
    <property type="term" value="F:sequence-specific DNA binding"/>
    <property type="evidence" value="ECO:0007669"/>
    <property type="project" value="InterPro"/>
</dbReference>
<keyword evidence="3" id="KW-0804">Transcription</keyword>
<evidence type="ECO:0000256" key="2">
    <source>
        <dbReference type="ARBA" id="ARBA00023125"/>
    </source>
</evidence>